<comment type="similarity">
    <text evidence="1 4">Belongs to the eukaryotic ribosomal protein eL13 family.</text>
</comment>
<evidence type="ECO:0000256" key="2">
    <source>
        <dbReference type="ARBA" id="ARBA00022980"/>
    </source>
</evidence>
<dbReference type="InterPro" id="IPR001380">
    <property type="entry name" value="Ribosomal_eL13"/>
</dbReference>
<evidence type="ECO:0000256" key="4">
    <source>
        <dbReference type="RuleBase" id="RU000572"/>
    </source>
</evidence>
<keyword evidence="2 4" id="KW-0689">Ribosomal protein</keyword>
<dbReference type="PANTHER" id="PTHR11722">
    <property type="entry name" value="60S RIBOSOMAL PROTEIN L13"/>
    <property type="match status" value="1"/>
</dbReference>
<evidence type="ECO:0000256" key="1">
    <source>
        <dbReference type="ARBA" id="ARBA00005640"/>
    </source>
</evidence>
<dbReference type="GO" id="GO:0022625">
    <property type="term" value="C:cytosolic large ribosomal subunit"/>
    <property type="evidence" value="ECO:0007669"/>
    <property type="project" value="TreeGrafter"/>
</dbReference>
<dbReference type="GO" id="GO:0006412">
    <property type="term" value="P:translation"/>
    <property type="evidence" value="ECO:0007669"/>
    <property type="project" value="InterPro"/>
</dbReference>
<evidence type="ECO:0000256" key="3">
    <source>
        <dbReference type="ARBA" id="ARBA00023274"/>
    </source>
</evidence>
<evidence type="ECO:0000313" key="6">
    <source>
        <dbReference type="Proteomes" id="UP000256970"/>
    </source>
</evidence>
<protein>
    <recommendedName>
        <fullName evidence="4">60S ribosomal protein L13</fullName>
    </recommendedName>
</protein>
<organism evidence="5 6">
    <name type="scientific">Tetradesmus obliquus</name>
    <name type="common">Green alga</name>
    <name type="synonym">Acutodesmus obliquus</name>
    <dbReference type="NCBI Taxonomy" id="3088"/>
    <lineage>
        <taxon>Eukaryota</taxon>
        <taxon>Viridiplantae</taxon>
        <taxon>Chlorophyta</taxon>
        <taxon>core chlorophytes</taxon>
        <taxon>Chlorophyceae</taxon>
        <taxon>CS clade</taxon>
        <taxon>Sphaeropleales</taxon>
        <taxon>Scenedesmaceae</taxon>
        <taxon>Tetradesmus</taxon>
    </lineage>
</organism>
<gene>
    <name evidence="5" type="ORF">BQ4739_LOCUS15773</name>
</gene>
<accession>A0A383WDG1</accession>
<dbReference type="Pfam" id="PF01294">
    <property type="entry name" value="Ribosomal_L13e"/>
    <property type="match status" value="1"/>
</dbReference>
<name>A0A383WDG1_TETOB</name>
<proteinExistence type="inferred from homology"/>
<keyword evidence="6" id="KW-1185">Reference proteome</keyword>
<keyword evidence="3 4" id="KW-0687">Ribonucleoprotein</keyword>
<dbReference type="AlphaFoldDB" id="A0A383WDG1"/>
<dbReference type="GO" id="GO:0003735">
    <property type="term" value="F:structural constituent of ribosome"/>
    <property type="evidence" value="ECO:0007669"/>
    <property type="project" value="InterPro"/>
</dbReference>
<sequence>MVRHNNVIPNGHWKKKWQFHVKTWFNQPARKLRRRNARAEKARALFPRPTAGPLRPVVRGQTIKYNSKQKLGRGFSLEELKEAGIPRKLAPTIGIAVDNRRRNRSLESLQENVNRLKAYKSNLVVFPRARNAKKPKAMDASAEECKTAGQAKGTLMPVVKAAPALEKVAITGDMKSFGAYAKLRVERMNLRMAGIRAKRAKEAEAAEKDS</sequence>
<dbReference type="PROSITE" id="PS01104">
    <property type="entry name" value="RIBOSOMAL_L13E"/>
    <property type="match status" value="1"/>
</dbReference>
<reference evidence="5 6" key="1">
    <citation type="submission" date="2016-10" db="EMBL/GenBank/DDBJ databases">
        <authorList>
            <person name="Cai Z."/>
        </authorList>
    </citation>
    <scope>NUCLEOTIDE SEQUENCE [LARGE SCALE GENOMIC DNA]</scope>
</reference>
<dbReference type="HAMAP" id="MF_00499">
    <property type="entry name" value="Ribosomal_eL13"/>
    <property type="match status" value="1"/>
</dbReference>
<evidence type="ECO:0000313" key="5">
    <source>
        <dbReference type="EMBL" id="SZX75481.1"/>
    </source>
</evidence>
<dbReference type="GO" id="GO:0003723">
    <property type="term" value="F:RNA binding"/>
    <property type="evidence" value="ECO:0007669"/>
    <property type="project" value="TreeGrafter"/>
</dbReference>
<dbReference type="EMBL" id="FNXT01001234">
    <property type="protein sequence ID" value="SZX75481.1"/>
    <property type="molecule type" value="Genomic_DNA"/>
</dbReference>
<dbReference type="Gene3D" id="1.20.5.110">
    <property type="match status" value="1"/>
</dbReference>
<dbReference type="PANTHER" id="PTHR11722:SF0">
    <property type="entry name" value="LARGE RIBOSOMAL SUBUNIT PROTEIN EL13"/>
    <property type="match status" value="1"/>
</dbReference>
<dbReference type="InterPro" id="IPR018256">
    <property type="entry name" value="Ribosomal_eL13_CS"/>
</dbReference>
<dbReference type="FunFam" id="1.20.5.110:FF:000003">
    <property type="entry name" value="60S ribosomal protein L13"/>
    <property type="match status" value="1"/>
</dbReference>
<dbReference type="Proteomes" id="UP000256970">
    <property type="component" value="Unassembled WGS sequence"/>
</dbReference>